<evidence type="ECO:0000256" key="3">
    <source>
        <dbReference type="ARBA" id="ARBA00022771"/>
    </source>
</evidence>
<dbReference type="EMBL" id="CAJVQB010006160">
    <property type="protein sequence ID" value="CAG8678406.1"/>
    <property type="molecule type" value="Genomic_DNA"/>
</dbReference>
<evidence type="ECO:0000313" key="7">
    <source>
        <dbReference type="EMBL" id="CAG8678406.1"/>
    </source>
</evidence>
<dbReference type="PANTHER" id="PTHR46481">
    <property type="entry name" value="ZINC FINGER BED DOMAIN-CONTAINING PROTEIN 4"/>
    <property type="match status" value="1"/>
</dbReference>
<name>A0ABN7UWW3_GIGMA</name>
<feature type="region of interest" description="Disordered" evidence="6">
    <location>
        <begin position="1"/>
        <end position="74"/>
    </location>
</feature>
<evidence type="ECO:0000256" key="5">
    <source>
        <dbReference type="ARBA" id="ARBA00023242"/>
    </source>
</evidence>
<keyword evidence="8" id="KW-1185">Reference proteome</keyword>
<dbReference type="InterPro" id="IPR052035">
    <property type="entry name" value="ZnF_BED_domain_contain"/>
</dbReference>
<evidence type="ECO:0000256" key="2">
    <source>
        <dbReference type="ARBA" id="ARBA00022723"/>
    </source>
</evidence>
<feature type="compositionally biased region" description="Polar residues" evidence="6">
    <location>
        <begin position="13"/>
        <end position="42"/>
    </location>
</feature>
<dbReference type="Proteomes" id="UP000789901">
    <property type="component" value="Unassembled WGS sequence"/>
</dbReference>
<keyword evidence="2" id="KW-0479">Metal-binding</keyword>
<evidence type="ECO:0000313" key="8">
    <source>
        <dbReference type="Proteomes" id="UP000789901"/>
    </source>
</evidence>
<gene>
    <name evidence="7" type="ORF">GMARGA_LOCUS10817</name>
</gene>
<feature type="compositionally biased region" description="Low complexity" evidence="6">
    <location>
        <begin position="62"/>
        <end position="72"/>
    </location>
</feature>
<organism evidence="7 8">
    <name type="scientific">Gigaspora margarita</name>
    <dbReference type="NCBI Taxonomy" id="4874"/>
    <lineage>
        <taxon>Eukaryota</taxon>
        <taxon>Fungi</taxon>
        <taxon>Fungi incertae sedis</taxon>
        <taxon>Mucoromycota</taxon>
        <taxon>Glomeromycotina</taxon>
        <taxon>Glomeromycetes</taxon>
        <taxon>Diversisporales</taxon>
        <taxon>Gigasporaceae</taxon>
        <taxon>Gigaspora</taxon>
    </lineage>
</organism>
<comment type="caution">
    <text evidence="7">The sequence shown here is derived from an EMBL/GenBank/DDBJ whole genome shotgun (WGS) entry which is preliminary data.</text>
</comment>
<evidence type="ECO:0000256" key="4">
    <source>
        <dbReference type="ARBA" id="ARBA00022833"/>
    </source>
</evidence>
<evidence type="ECO:0000256" key="1">
    <source>
        <dbReference type="ARBA" id="ARBA00004123"/>
    </source>
</evidence>
<feature type="compositionally biased region" description="Basic and acidic residues" evidence="6">
    <location>
        <begin position="47"/>
        <end position="61"/>
    </location>
</feature>
<accession>A0ABN7UWW3</accession>
<evidence type="ECO:0000256" key="6">
    <source>
        <dbReference type="SAM" id="MobiDB-lite"/>
    </source>
</evidence>
<keyword evidence="4" id="KW-0862">Zinc</keyword>
<comment type="subcellular location">
    <subcellularLocation>
        <location evidence="1">Nucleus</location>
    </subcellularLocation>
</comment>
<dbReference type="SUPFAM" id="SSF140996">
    <property type="entry name" value="Hermes dimerisation domain"/>
    <property type="match status" value="1"/>
</dbReference>
<keyword evidence="3" id="KW-0863">Zinc-finger</keyword>
<protein>
    <submittedName>
        <fullName evidence="7">40131_t:CDS:1</fullName>
    </submittedName>
</protein>
<keyword evidence="5" id="KW-0539">Nucleus</keyword>
<dbReference type="PANTHER" id="PTHR46481:SF10">
    <property type="entry name" value="ZINC FINGER BED DOMAIN-CONTAINING PROTEIN 39"/>
    <property type="match status" value="1"/>
</dbReference>
<proteinExistence type="predicted"/>
<sequence>MSAKKQKSKDHTNSNAISNSDTNLECNNTSSDESLSGDNISANLDMITDHSNETSDTDHSNKNNNPNCFNKKPSTKTKLQKTLVGFGNSGFNYNFQTHLNTHGITKPAKVFDAILQPTISEMFHCATEQNVCQKESINYALVEWIVTDLQPFYILKNESFIKLIHTLNPYYKLPSNKYVKVPCTAYTLQIAIGKRLKPAEVLIKYAKRLINFLTTPKQNKQLRKAQKLVKISKENINNNEQENCMPLSTSLSNKELDLTNMLTIFDKEEEEDIIDIDEELEIIIIANGGKFKLNQPQNTDNLEEKVKKSLYKALDYYWNTPLDCSLIAILLDSCCKSMKKLDSWKCDKAIDLFIENENITSLVNIEQNENQMSLFSIMFGSDIILISNKNEVDEYLKVDQMPTTTNPLNW</sequence>
<reference evidence="7 8" key="1">
    <citation type="submission" date="2021-06" db="EMBL/GenBank/DDBJ databases">
        <authorList>
            <person name="Kallberg Y."/>
            <person name="Tangrot J."/>
            <person name="Rosling A."/>
        </authorList>
    </citation>
    <scope>NUCLEOTIDE SEQUENCE [LARGE SCALE GENOMIC DNA]</scope>
    <source>
        <strain evidence="7 8">120-4 pot B 10/14</strain>
    </source>
</reference>